<dbReference type="EMBL" id="CAJNOR010001877">
    <property type="protein sequence ID" value="CAF1213772.1"/>
    <property type="molecule type" value="Genomic_DNA"/>
</dbReference>
<dbReference type="InterPro" id="IPR039551">
    <property type="entry name" value="Cho/carn_acyl_trans"/>
</dbReference>
<dbReference type="OrthoDB" id="240216at2759"/>
<dbReference type="Pfam" id="PF00755">
    <property type="entry name" value="Carn_acyltransf"/>
    <property type="match status" value="1"/>
</dbReference>
<evidence type="ECO:0000313" key="7">
    <source>
        <dbReference type="EMBL" id="CAF0932236.1"/>
    </source>
</evidence>
<dbReference type="InterPro" id="IPR042231">
    <property type="entry name" value="Cho/carn_acyl_trans_2"/>
</dbReference>
<dbReference type="PANTHER" id="PTHR22589">
    <property type="entry name" value="CARNITINE O-ACYLTRANSFERASE"/>
    <property type="match status" value="1"/>
</dbReference>
<dbReference type="AlphaFoldDB" id="A0A814XGM9"/>
<keyword evidence="2 5" id="KW-0808">Transferase</keyword>
<organism evidence="8 9">
    <name type="scientific">Adineta ricciae</name>
    <name type="common">Rotifer</name>
    <dbReference type="NCBI Taxonomy" id="249248"/>
    <lineage>
        <taxon>Eukaryota</taxon>
        <taxon>Metazoa</taxon>
        <taxon>Spiralia</taxon>
        <taxon>Gnathifera</taxon>
        <taxon>Rotifera</taxon>
        <taxon>Eurotatoria</taxon>
        <taxon>Bdelloidea</taxon>
        <taxon>Adinetida</taxon>
        <taxon>Adinetidae</taxon>
        <taxon>Adineta</taxon>
    </lineage>
</organism>
<dbReference type="InterPro" id="IPR000542">
    <property type="entry name" value="Carn_acyl_trans"/>
</dbReference>
<protein>
    <recommendedName>
        <fullName evidence="6">Choline/carnitine acyltransferase domain-containing protein</fullName>
    </recommendedName>
</protein>
<evidence type="ECO:0000256" key="3">
    <source>
        <dbReference type="ARBA" id="ARBA00023315"/>
    </source>
</evidence>
<comment type="caution">
    <text evidence="8">The sequence shown here is derived from an EMBL/GenBank/DDBJ whole genome shotgun (WGS) entry which is preliminary data.</text>
</comment>
<proteinExistence type="inferred from homology"/>
<dbReference type="InterPro" id="IPR023213">
    <property type="entry name" value="CAT-like_dom_sf"/>
</dbReference>
<dbReference type="Gene3D" id="3.30.559.70">
    <property type="entry name" value="Choline/Carnitine o-acyltransferase, domain 2"/>
    <property type="match status" value="1"/>
</dbReference>
<evidence type="ECO:0000313" key="8">
    <source>
        <dbReference type="EMBL" id="CAF1213772.1"/>
    </source>
</evidence>
<reference evidence="8" key="1">
    <citation type="submission" date="2021-02" db="EMBL/GenBank/DDBJ databases">
        <authorList>
            <person name="Nowell W R."/>
        </authorList>
    </citation>
    <scope>NUCLEOTIDE SEQUENCE</scope>
</reference>
<dbReference type="GO" id="GO:0005739">
    <property type="term" value="C:mitochondrion"/>
    <property type="evidence" value="ECO:0007669"/>
    <property type="project" value="TreeGrafter"/>
</dbReference>
<dbReference type="EMBL" id="CAJNOJ010000041">
    <property type="protein sequence ID" value="CAF0932236.1"/>
    <property type="molecule type" value="Genomic_DNA"/>
</dbReference>
<sequence>MLTKSHLTFGKSQRFAIVLHRHLASESNRDYNYLKASILPTDHFQYSLPRLPIPKLELTCERYLSAVKPILNDDNKAFEQTRQYVDDFRSGDGKRLDEQLRKKNTANRNTSYISKPWFEMYLKSRLPVILNFNFFLVFAEDKQHLKPAARLTNYIISSVRFMNSLRANTLDPEVYHLNPKKSNTDQFRKILRYVPKRLSFYGAVLQKAYPLDMSQYNRLFNSTRIPKVDCDVLETNAQDVRHIIVIKRGHYYKVNILDKNGQLLPAEQIAAMMKYLCEDLNEEENKHPLGYFTADKRDRWGKIREQFETLSQHNKQVFKEIDSSIMVICLDEDDPSKLDKSLTKEQRATYISGKYLCYNASNRWYDKSFNMIMLSDGTLGLHCEHSWGDGVALLRFCNDIDQDVNKHLKINSSNYQSIQSSTQDQINKLEFQLDDTLKHEVQTSKQNYDDFVSKLNIITYQREVLGKNLLKKSALSPDAIMQLGIQMAYYKMRQRFVSTYESCSTAVYKHGRTETIRPVTNETKAFIEALAKSSDKQLLKDLLKKASEKHQQLIKEAATGQGFDRHLFALKYLQQTENQEPQLHPIYTDKSYQLMNHTILSTSTVASKHIEAGGFGPVVNDGFGIGYLIDDEQCGLLVTSYMQKELNEYMQAAMESYKDLANIIKA</sequence>
<dbReference type="SUPFAM" id="SSF52777">
    <property type="entry name" value="CoA-dependent acyltransferases"/>
    <property type="match status" value="2"/>
</dbReference>
<dbReference type="PANTHER" id="PTHR22589:SF16">
    <property type="entry name" value="CARNITINE O-PALMITOYLTRANSFERASE 2, MITOCHONDRIAL"/>
    <property type="match status" value="1"/>
</dbReference>
<feature type="active site" description="Proton acceptor" evidence="4">
    <location>
        <position position="385"/>
    </location>
</feature>
<evidence type="ECO:0000313" key="9">
    <source>
        <dbReference type="Proteomes" id="UP000663828"/>
    </source>
</evidence>
<evidence type="ECO:0000256" key="2">
    <source>
        <dbReference type="ARBA" id="ARBA00022679"/>
    </source>
</evidence>
<keyword evidence="3 5" id="KW-0012">Acyltransferase</keyword>
<gene>
    <name evidence="7" type="ORF">EDS130_LOCUS11355</name>
    <name evidence="8" type="ORF">XAT740_LOCUS24336</name>
</gene>
<dbReference type="Proteomes" id="UP000663828">
    <property type="component" value="Unassembled WGS sequence"/>
</dbReference>
<dbReference type="GO" id="GO:0004095">
    <property type="term" value="F:carnitine O-palmitoyltransferase activity"/>
    <property type="evidence" value="ECO:0007669"/>
    <property type="project" value="TreeGrafter"/>
</dbReference>
<evidence type="ECO:0000256" key="1">
    <source>
        <dbReference type="ARBA" id="ARBA00005232"/>
    </source>
</evidence>
<dbReference type="Gene3D" id="3.30.559.10">
    <property type="entry name" value="Chloramphenicol acetyltransferase-like domain"/>
    <property type="match status" value="1"/>
</dbReference>
<keyword evidence="9" id="KW-1185">Reference proteome</keyword>
<accession>A0A814XGM9</accession>
<dbReference type="GO" id="GO:0006635">
    <property type="term" value="P:fatty acid beta-oxidation"/>
    <property type="evidence" value="ECO:0007669"/>
    <property type="project" value="TreeGrafter"/>
</dbReference>
<feature type="domain" description="Choline/carnitine acyltransferase" evidence="6">
    <location>
        <begin position="51"/>
        <end position="645"/>
    </location>
</feature>
<dbReference type="PROSITE" id="PS00440">
    <property type="entry name" value="ACYLTRANSF_C_2"/>
    <property type="match status" value="1"/>
</dbReference>
<evidence type="ECO:0000259" key="6">
    <source>
        <dbReference type="Pfam" id="PF00755"/>
    </source>
</evidence>
<evidence type="ECO:0000256" key="5">
    <source>
        <dbReference type="RuleBase" id="RU003801"/>
    </source>
</evidence>
<comment type="similarity">
    <text evidence="1 5">Belongs to the carnitine/choline acetyltransferase family.</text>
</comment>
<dbReference type="Proteomes" id="UP000663852">
    <property type="component" value="Unassembled WGS sequence"/>
</dbReference>
<evidence type="ECO:0000256" key="4">
    <source>
        <dbReference type="PIRSR" id="PIRSR600542-1"/>
    </source>
</evidence>
<dbReference type="FunFam" id="1.10.275.20:FF:000001">
    <property type="entry name" value="carnitine O-palmitoyltransferase 2, mitochondrial"/>
    <property type="match status" value="1"/>
</dbReference>
<name>A0A814XGM9_ADIRI</name>